<dbReference type="VEuPathDB" id="FungiDB:LEMA_uP041930.1"/>
<dbReference type="Proteomes" id="UP000002668">
    <property type="component" value="Genome"/>
</dbReference>
<dbReference type="HOGENOM" id="CLU_3032802_0_0_1"/>
<gene>
    <name evidence="1" type="ORF">LEMA_uP041930.1</name>
</gene>
<keyword evidence="2" id="KW-1185">Reference proteome</keyword>
<reference evidence="2" key="1">
    <citation type="journal article" date="2011" name="Nat. Commun.">
        <title>Effector diversification within compartments of the Leptosphaeria maculans genome affected by Repeat-Induced Point mutations.</title>
        <authorList>
            <person name="Rouxel T."/>
            <person name="Grandaubert J."/>
            <person name="Hane J.K."/>
            <person name="Hoede C."/>
            <person name="van de Wouw A.P."/>
            <person name="Couloux A."/>
            <person name="Dominguez V."/>
            <person name="Anthouard V."/>
            <person name="Bally P."/>
            <person name="Bourras S."/>
            <person name="Cozijnsen A.J."/>
            <person name="Ciuffetti L.M."/>
            <person name="Degrave A."/>
            <person name="Dilmaghani A."/>
            <person name="Duret L."/>
            <person name="Fudal I."/>
            <person name="Goodwin S.B."/>
            <person name="Gout L."/>
            <person name="Glaser N."/>
            <person name="Linglin J."/>
            <person name="Kema G.H.J."/>
            <person name="Lapalu N."/>
            <person name="Lawrence C.B."/>
            <person name="May K."/>
            <person name="Meyer M."/>
            <person name="Ollivier B."/>
            <person name="Poulain J."/>
            <person name="Schoch C.L."/>
            <person name="Simon A."/>
            <person name="Spatafora J.W."/>
            <person name="Stachowiak A."/>
            <person name="Turgeon B.G."/>
            <person name="Tyler B.M."/>
            <person name="Vincent D."/>
            <person name="Weissenbach J."/>
            <person name="Amselem J."/>
            <person name="Quesneville H."/>
            <person name="Oliver R.P."/>
            <person name="Wincker P."/>
            <person name="Balesdent M.-H."/>
            <person name="Howlett B.J."/>
        </authorList>
    </citation>
    <scope>NUCLEOTIDE SEQUENCE [LARGE SCALE GENOMIC DNA]</scope>
    <source>
        <strain evidence="2">JN3 / isolate v23.1.3 / race Av1-4-5-6-7-8</strain>
    </source>
</reference>
<evidence type="ECO:0000313" key="1">
    <source>
        <dbReference type="EMBL" id="CBX93292.1"/>
    </source>
</evidence>
<accession>E4ZNS3</accession>
<dbReference type="EMBL" id="FP929105">
    <property type="protein sequence ID" value="CBX93292.1"/>
    <property type="molecule type" value="Genomic_DNA"/>
</dbReference>
<dbReference type="AlphaFoldDB" id="E4ZNS3"/>
<proteinExistence type="predicted"/>
<name>E4ZNS3_LEPMJ</name>
<dbReference type="InParanoid" id="E4ZNS3"/>
<protein>
    <submittedName>
        <fullName evidence="1">Predicted protein</fullName>
    </submittedName>
</protein>
<evidence type="ECO:0000313" key="2">
    <source>
        <dbReference type="Proteomes" id="UP000002668"/>
    </source>
</evidence>
<sequence>MLNGPTISSIADPSHAIFENTAIAEPRSRLDAHRSVVAAVCYGDRSIGCLVAIVK</sequence>
<organism evidence="2">
    <name type="scientific">Leptosphaeria maculans (strain JN3 / isolate v23.1.3 / race Av1-4-5-6-7-8)</name>
    <name type="common">Blackleg fungus</name>
    <name type="synonym">Phoma lingam</name>
    <dbReference type="NCBI Taxonomy" id="985895"/>
    <lineage>
        <taxon>Eukaryota</taxon>
        <taxon>Fungi</taxon>
        <taxon>Dikarya</taxon>
        <taxon>Ascomycota</taxon>
        <taxon>Pezizomycotina</taxon>
        <taxon>Dothideomycetes</taxon>
        <taxon>Pleosporomycetidae</taxon>
        <taxon>Pleosporales</taxon>
        <taxon>Pleosporineae</taxon>
        <taxon>Leptosphaeriaceae</taxon>
        <taxon>Plenodomus</taxon>
        <taxon>Plenodomus lingam/Leptosphaeria maculans species complex</taxon>
    </lineage>
</organism>